<accession>A0A1G2JQ83</accession>
<dbReference type="AlphaFoldDB" id="A0A1G2JQ83"/>
<dbReference type="PROSITE" id="PS00143">
    <property type="entry name" value="INSULINASE"/>
    <property type="match status" value="1"/>
</dbReference>
<dbReference type="InterPro" id="IPR050361">
    <property type="entry name" value="MPP/UQCRC_Complex"/>
</dbReference>
<evidence type="ECO:0000313" key="6">
    <source>
        <dbReference type="Proteomes" id="UP000178935"/>
    </source>
</evidence>
<sequence>MKKYNKITLKNGLRVLTVPMKNANSVTVLILVGTGAKYETKEQNGISHFLEHMFFKGTKKRPNTLIISETLDKIGGEYNAFTSKEVTGFWAKVDKKNTDVALDWISDMFLNSKFQEEEIQREKGVIVEELNMYLDTPTAYVGELFEDLLYGNQPAGWRIVGEKENILGFNREMILDYFKNHYSTQNTVVCVAGAINSKQIENKIEKYFSKVKTTGLPKKEATKEIQVKPEVLIHYKKTDQTHFCLGVRTYNMYDTRKYALSLMSIILGGNMSSRLFISVRERNGLGYYIHTSQDTTTDTGFLVTQAGIKNNSLEKAIQLVLDEYKDLKNKKITAKELKKAKDYLRGTTSLSLDSSDSQASFYTSQEVMGQKLLNPEEKLNLIDKVTINDIKNIAEDIFVNEKLNLAVIGPIEESQKEKLENLLKL</sequence>
<dbReference type="InterPro" id="IPR007863">
    <property type="entry name" value="Peptidase_M16_C"/>
</dbReference>
<evidence type="ECO:0000259" key="4">
    <source>
        <dbReference type="Pfam" id="PF05193"/>
    </source>
</evidence>
<evidence type="ECO:0000313" key="5">
    <source>
        <dbReference type="EMBL" id="OGZ88450.1"/>
    </source>
</evidence>
<comment type="caution">
    <text evidence="5">The sequence shown here is derived from an EMBL/GenBank/DDBJ whole genome shotgun (WGS) entry which is preliminary data.</text>
</comment>
<dbReference type="GO" id="GO:0006508">
    <property type="term" value="P:proteolysis"/>
    <property type="evidence" value="ECO:0007669"/>
    <property type="project" value="InterPro"/>
</dbReference>
<dbReference type="PANTHER" id="PTHR11851:SF49">
    <property type="entry name" value="MITOCHONDRIAL-PROCESSING PEPTIDASE SUBUNIT ALPHA"/>
    <property type="match status" value="1"/>
</dbReference>
<dbReference type="InterPro" id="IPR011765">
    <property type="entry name" value="Pept_M16_N"/>
</dbReference>
<gene>
    <name evidence="5" type="ORF">A2561_00430</name>
</gene>
<organism evidence="5 6">
    <name type="scientific">Candidatus Staskawiczbacteria bacterium RIFOXYD1_FULL_32_13</name>
    <dbReference type="NCBI Taxonomy" id="1802234"/>
    <lineage>
        <taxon>Bacteria</taxon>
        <taxon>Candidatus Staskawicziibacteriota</taxon>
    </lineage>
</organism>
<feature type="domain" description="Peptidase M16 C-terminal" evidence="4">
    <location>
        <begin position="169"/>
        <end position="343"/>
    </location>
</feature>
<evidence type="ECO:0000256" key="1">
    <source>
        <dbReference type="ARBA" id="ARBA00007261"/>
    </source>
</evidence>
<proteinExistence type="inferred from homology"/>
<dbReference type="GO" id="GO:0046872">
    <property type="term" value="F:metal ion binding"/>
    <property type="evidence" value="ECO:0007669"/>
    <property type="project" value="InterPro"/>
</dbReference>
<dbReference type="Proteomes" id="UP000178935">
    <property type="component" value="Unassembled WGS sequence"/>
</dbReference>
<name>A0A1G2JQ83_9BACT</name>
<dbReference type="Gene3D" id="3.30.830.10">
    <property type="entry name" value="Metalloenzyme, LuxS/M16 peptidase-like"/>
    <property type="match status" value="2"/>
</dbReference>
<dbReference type="EMBL" id="MHPU01000023">
    <property type="protein sequence ID" value="OGZ88450.1"/>
    <property type="molecule type" value="Genomic_DNA"/>
</dbReference>
<comment type="similarity">
    <text evidence="1 2">Belongs to the peptidase M16 family.</text>
</comment>
<evidence type="ECO:0000256" key="2">
    <source>
        <dbReference type="RuleBase" id="RU004447"/>
    </source>
</evidence>
<dbReference type="InterPro" id="IPR011249">
    <property type="entry name" value="Metalloenz_LuxS/M16"/>
</dbReference>
<evidence type="ECO:0000259" key="3">
    <source>
        <dbReference type="Pfam" id="PF00675"/>
    </source>
</evidence>
<dbReference type="InterPro" id="IPR001431">
    <property type="entry name" value="Pept_M16_Zn_BS"/>
</dbReference>
<dbReference type="Pfam" id="PF05193">
    <property type="entry name" value="Peptidase_M16_C"/>
    <property type="match status" value="1"/>
</dbReference>
<dbReference type="GO" id="GO:0004222">
    <property type="term" value="F:metalloendopeptidase activity"/>
    <property type="evidence" value="ECO:0007669"/>
    <property type="project" value="InterPro"/>
</dbReference>
<feature type="domain" description="Peptidase M16 N-terminal" evidence="3">
    <location>
        <begin position="15"/>
        <end position="156"/>
    </location>
</feature>
<dbReference type="Pfam" id="PF00675">
    <property type="entry name" value="Peptidase_M16"/>
    <property type="match status" value="1"/>
</dbReference>
<protein>
    <recommendedName>
        <fullName evidence="7">Peptidase M16</fullName>
    </recommendedName>
</protein>
<dbReference type="PANTHER" id="PTHR11851">
    <property type="entry name" value="METALLOPROTEASE"/>
    <property type="match status" value="1"/>
</dbReference>
<evidence type="ECO:0008006" key="7">
    <source>
        <dbReference type="Google" id="ProtNLM"/>
    </source>
</evidence>
<reference evidence="5 6" key="1">
    <citation type="journal article" date="2016" name="Nat. Commun.">
        <title>Thousands of microbial genomes shed light on interconnected biogeochemical processes in an aquifer system.</title>
        <authorList>
            <person name="Anantharaman K."/>
            <person name="Brown C.T."/>
            <person name="Hug L.A."/>
            <person name="Sharon I."/>
            <person name="Castelle C.J."/>
            <person name="Probst A.J."/>
            <person name="Thomas B.C."/>
            <person name="Singh A."/>
            <person name="Wilkins M.J."/>
            <person name="Karaoz U."/>
            <person name="Brodie E.L."/>
            <person name="Williams K.H."/>
            <person name="Hubbard S.S."/>
            <person name="Banfield J.F."/>
        </authorList>
    </citation>
    <scope>NUCLEOTIDE SEQUENCE [LARGE SCALE GENOMIC DNA]</scope>
</reference>
<dbReference type="SUPFAM" id="SSF63411">
    <property type="entry name" value="LuxS/MPP-like metallohydrolase"/>
    <property type="match status" value="2"/>
</dbReference>